<accession>A0ABZ0PEE0</accession>
<dbReference type="InterPro" id="IPR002347">
    <property type="entry name" value="SDR_fam"/>
</dbReference>
<evidence type="ECO:0000256" key="2">
    <source>
        <dbReference type="ARBA" id="ARBA00023002"/>
    </source>
</evidence>
<protein>
    <submittedName>
        <fullName evidence="3">SDR family NAD(P)-dependent oxidoreductase</fullName>
    </submittedName>
</protein>
<keyword evidence="2" id="KW-0560">Oxidoreductase</keyword>
<dbReference type="PANTHER" id="PTHR44196">
    <property type="entry name" value="DEHYDROGENASE/REDUCTASE SDR FAMILY MEMBER 7B"/>
    <property type="match status" value="1"/>
</dbReference>
<gene>
    <name evidence="3" type="ORF">R9Z33_18485</name>
</gene>
<dbReference type="PANTHER" id="PTHR44196:SF1">
    <property type="entry name" value="DEHYDROGENASE_REDUCTASE SDR FAMILY MEMBER 7B"/>
    <property type="match status" value="1"/>
</dbReference>
<dbReference type="SUPFAM" id="SSF51735">
    <property type="entry name" value="NAD(P)-binding Rossmann-fold domains"/>
    <property type="match status" value="1"/>
</dbReference>
<reference evidence="3 4" key="1">
    <citation type="submission" date="2023-11" db="EMBL/GenBank/DDBJ databases">
        <title>Arctic aerobic anoxygenic photoheterotroph Sediminicoccus rosea KRV36 adapts its photosynthesis to long days of polar summer.</title>
        <authorList>
            <person name="Tomasch J."/>
            <person name="Kopejtka K."/>
            <person name="Bily T."/>
            <person name="Gardiner A.T."/>
            <person name="Gardian Z."/>
            <person name="Shivaramu S."/>
            <person name="Koblizek M."/>
            <person name="Engelhardt F."/>
            <person name="Kaftan D."/>
        </authorList>
    </citation>
    <scope>NUCLEOTIDE SEQUENCE [LARGE SCALE GENOMIC DNA]</scope>
    <source>
        <strain evidence="3 4">R-30</strain>
    </source>
</reference>
<evidence type="ECO:0000313" key="3">
    <source>
        <dbReference type="EMBL" id="WPB84075.1"/>
    </source>
</evidence>
<comment type="similarity">
    <text evidence="1">Belongs to the short-chain dehydrogenases/reductases (SDR) family.</text>
</comment>
<keyword evidence="4" id="KW-1185">Reference proteome</keyword>
<proteinExistence type="inferred from homology"/>
<organism evidence="3 4">
    <name type="scientific">Sediminicoccus rosea</name>
    <dbReference type="NCBI Taxonomy" id="1225128"/>
    <lineage>
        <taxon>Bacteria</taxon>
        <taxon>Pseudomonadati</taxon>
        <taxon>Pseudomonadota</taxon>
        <taxon>Alphaproteobacteria</taxon>
        <taxon>Acetobacterales</taxon>
        <taxon>Roseomonadaceae</taxon>
        <taxon>Sediminicoccus</taxon>
    </lineage>
</organism>
<name>A0ABZ0PEE0_9PROT</name>
<sequence>MTPYPWRNVLITGAACGLGRALAEACAAPGVSLHLGDVQAEGLAEAAALCTARGARVTTAVIDVCDAAAMAAWIGGATPLDLVIANAGVLGAIGAPFECPHQARRILETNVTGTLNTALPAIAVMAAQAPGAGGVRGRIAVISSILAFVAAPMSPAYSASKSALQAWAEAMDGNERARGIRIHAVAPGYIRTELSAANTMPMPLIMRPSRAARLTLEGIAAGRTRVSFPRRVHLGVRLIGALPPDLRNALISRVQRWHLKRMRKGSAG</sequence>
<dbReference type="Gene3D" id="3.40.50.720">
    <property type="entry name" value="NAD(P)-binding Rossmann-like Domain"/>
    <property type="match status" value="1"/>
</dbReference>
<evidence type="ECO:0000256" key="1">
    <source>
        <dbReference type="ARBA" id="ARBA00006484"/>
    </source>
</evidence>
<evidence type="ECO:0000313" key="4">
    <source>
        <dbReference type="Proteomes" id="UP001305521"/>
    </source>
</evidence>
<dbReference type="Proteomes" id="UP001305521">
    <property type="component" value="Chromosome"/>
</dbReference>
<dbReference type="RefSeq" id="WP_318648030.1">
    <property type="nucleotide sequence ID" value="NZ_CP137852.1"/>
</dbReference>
<dbReference type="PRINTS" id="PR00081">
    <property type="entry name" value="GDHRDH"/>
</dbReference>
<dbReference type="EMBL" id="CP137852">
    <property type="protein sequence ID" value="WPB84075.1"/>
    <property type="molecule type" value="Genomic_DNA"/>
</dbReference>
<dbReference type="InterPro" id="IPR036291">
    <property type="entry name" value="NAD(P)-bd_dom_sf"/>
</dbReference>
<dbReference type="Pfam" id="PF00106">
    <property type="entry name" value="adh_short"/>
    <property type="match status" value="1"/>
</dbReference>